<dbReference type="Proteomes" id="UP001196980">
    <property type="component" value="Unassembled WGS sequence"/>
</dbReference>
<reference evidence="2 3" key="1">
    <citation type="journal article" date="2020" name="J Geophys Res Biogeosci">
        <title>Magnetotaxis as an Adaptation to Enable Bacterial Shuttling of Microbial Sulfur and Sulfur Cycling Across Aquatic Oxic#Anoxic Interfaces.</title>
        <authorList>
            <person name="Li J."/>
            <person name="Liu P."/>
            <person name="Wang J."/>
            <person name="Roberts A.P."/>
            <person name="Pan Y."/>
        </authorList>
    </citation>
    <scope>NUCLEOTIDE SEQUENCE [LARGE SCALE GENOMIC DNA]</scope>
    <source>
        <strain evidence="2 3">MYR-1_YQ</strain>
    </source>
</reference>
<dbReference type="Pfam" id="PF12860">
    <property type="entry name" value="PAS_7"/>
    <property type="match status" value="1"/>
</dbReference>
<dbReference type="SMART" id="SM00065">
    <property type="entry name" value="GAF"/>
    <property type="match status" value="1"/>
</dbReference>
<evidence type="ECO:0000259" key="1">
    <source>
        <dbReference type="SMART" id="SM00065"/>
    </source>
</evidence>
<dbReference type="Pfam" id="PF13185">
    <property type="entry name" value="GAF_2"/>
    <property type="match status" value="1"/>
</dbReference>
<accession>A0ABS6RZ06</accession>
<dbReference type="InterPro" id="IPR003018">
    <property type="entry name" value="GAF"/>
</dbReference>
<evidence type="ECO:0000313" key="2">
    <source>
        <dbReference type="EMBL" id="MBV6341881.1"/>
    </source>
</evidence>
<dbReference type="EMBL" id="JABXWD010000162">
    <property type="protein sequence ID" value="MBV6341881.1"/>
    <property type="molecule type" value="Genomic_DNA"/>
</dbReference>
<feature type="domain" description="GAF" evidence="1">
    <location>
        <begin position="164"/>
        <end position="310"/>
    </location>
</feature>
<proteinExistence type="predicted"/>
<gene>
    <name evidence="2" type="ORF">HWQ67_09815</name>
</gene>
<sequence>MLFGRLIPNALRIVCASSLKSAIEATVDGIVVVNRSGHVTCYNNQFAAMWHIPDSLLVTRNDEQLLSFALSQLSNPDKFLAEVKKLYATPEKKSFDILHFKDGRVFSRYSQPQTIEGDIVGRVWSFRDITKRQKMESAFMRELLVNKAMAEISSELIRPLSINTVSGIISNYAMELTNSNYANASYLDIFTGYHIATAVSNDIWDQCRIGDQSIIFRENKSLFEWVLNRKEYLMINTPADDPRYKGTPTEDVEVERFLSVPAIIDDTVIGHISVMAPGRDYTEEDLNIMERLADLFALAIHRSHIEDTIKRELTFQSSVAKITEALLNPGIDKYGISRVVHEESLRLTDSTHGYVSLIDKVTCDNVVVSMTAIMPKGGDHQVIRFPMSPEG</sequence>
<protein>
    <submittedName>
        <fullName evidence="2">GAF domain-containing protein</fullName>
    </submittedName>
</protein>
<keyword evidence="3" id="KW-1185">Reference proteome</keyword>
<comment type="caution">
    <text evidence="2">The sequence shown here is derived from an EMBL/GenBank/DDBJ whole genome shotgun (WGS) entry which is preliminary data.</text>
</comment>
<organism evidence="2 3">
    <name type="scientific">Candidatus Magnetobacterium casense</name>
    <dbReference type="NCBI Taxonomy" id="1455061"/>
    <lineage>
        <taxon>Bacteria</taxon>
        <taxon>Pseudomonadati</taxon>
        <taxon>Nitrospirota</taxon>
        <taxon>Thermodesulfovibrionia</taxon>
        <taxon>Thermodesulfovibrionales</taxon>
        <taxon>Candidatus Magnetobacteriaceae</taxon>
        <taxon>Candidatus Magnetobacterium</taxon>
    </lineage>
</organism>
<dbReference type="RefSeq" id="WP_218252511.1">
    <property type="nucleotide sequence ID" value="NZ_JABXWD010000162.1"/>
</dbReference>
<evidence type="ECO:0000313" key="3">
    <source>
        <dbReference type="Proteomes" id="UP001196980"/>
    </source>
</evidence>
<name>A0ABS6RZ06_9BACT</name>